<sequence length="159" mass="16955">MSNSCGSPEEAGKQRGRDGRIRREDVDDSQPEGKRLKLGNEAGTGGKDREAAAEDAIMPGSGREEPVPEGGGEGKSVSEHLQWLRKGGRAGRLPLKLSVILKLQRAQGEHLDPQPAEALPLLVQFRPGTFPPHILAASLSQKYRGRVVGTMSGVEDGSV</sequence>
<reference evidence="2" key="3">
    <citation type="submission" date="2025-09" db="UniProtKB">
        <authorList>
            <consortium name="Ensembl"/>
        </authorList>
    </citation>
    <scope>IDENTIFICATION</scope>
</reference>
<organism evidence="2 3">
    <name type="scientific">Geospiza parvula</name>
    <name type="common">Small tree-finch</name>
    <name type="synonym">Camarhynchus parvulus</name>
    <dbReference type="NCBI Taxonomy" id="87175"/>
    <lineage>
        <taxon>Eukaryota</taxon>
        <taxon>Metazoa</taxon>
        <taxon>Chordata</taxon>
        <taxon>Craniata</taxon>
        <taxon>Vertebrata</taxon>
        <taxon>Euteleostomi</taxon>
        <taxon>Archelosauria</taxon>
        <taxon>Archosauria</taxon>
        <taxon>Dinosauria</taxon>
        <taxon>Saurischia</taxon>
        <taxon>Theropoda</taxon>
        <taxon>Coelurosauria</taxon>
        <taxon>Aves</taxon>
        <taxon>Neognathae</taxon>
        <taxon>Neoaves</taxon>
        <taxon>Telluraves</taxon>
        <taxon>Australaves</taxon>
        <taxon>Passeriformes</taxon>
        <taxon>Thraupidae</taxon>
        <taxon>Camarhynchus</taxon>
    </lineage>
</organism>
<feature type="compositionally biased region" description="Basic and acidic residues" evidence="1">
    <location>
        <begin position="10"/>
        <end position="35"/>
    </location>
</feature>
<dbReference type="Ensembl" id="ENSCPVT00000011886.2">
    <property type="protein sequence ID" value="ENSCPVP00000011397.1"/>
    <property type="gene ID" value="ENSCPVG00000008336.2"/>
</dbReference>
<dbReference type="Proteomes" id="UP000694382">
    <property type="component" value="Chromosome 14"/>
</dbReference>
<name>A0A8C3MZL6_GEOPR</name>
<evidence type="ECO:0000313" key="3">
    <source>
        <dbReference type="Proteomes" id="UP000694382"/>
    </source>
</evidence>
<feature type="region of interest" description="Disordered" evidence="1">
    <location>
        <begin position="1"/>
        <end position="80"/>
    </location>
</feature>
<dbReference type="AlphaFoldDB" id="A0A8C3MZL6"/>
<reference evidence="2" key="2">
    <citation type="submission" date="2025-08" db="UniProtKB">
        <authorList>
            <consortium name="Ensembl"/>
        </authorList>
    </citation>
    <scope>IDENTIFICATION</scope>
</reference>
<reference evidence="2" key="1">
    <citation type="submission" date="2020-02" db="EMBL/GenBank/DDBJ databases">
        <authorList>
            <person name="Enbody D E."/>
            <person name="Pettersson E M."/>
        </authorList>
    </citation>
    <scope>NUCLEOTIDE SEQUENCE [LARGE SCALE GENOMIC DNA]</scope>
</reference>
<proteinExistence type="predicted"/>
<evidence type="ECO:0000313" key="2">
    <source>
        <dbReference type="Ensembl" id="ENSCPVP00000011397.1"/>
    </source>
</evidence>
<protein>
    <submittedName>
        <fullName evidence="2">Uncharacterized protein</fullName>
    </submittedName>
</protein>
<keyword evidence="3" id="KW-1185">Reference proteome</keyword>
<accession>A0A8C3MZL6</accession>
<evidence type="ECO:0000256" key="1">
    <source>
        <dbReference type="SAM" id="MobiDB-lite"/>
    </source>
</evidence>